<reference evidence="1 2" key="1">
    <citation type="submission" date="2016-10" db="EMBL/GenBank/DDBJ databases">
        <title>Rodentibacter gen. nov. and new species.</title>
        <authorList>
            <person name="Christensen H."/>
        </authorList>
    </citation>
    <scope>NUCLEOTIDE SEQUENCE [LARGE SCALE GENOMIC DNA]</scope>
    <source>
        <strain evidence="1 2">Ppn158</strain>
    </source>
</reference>
<protein>
    <submittedName>
        <fullName evidence="1">Uncharacterized protein</fullName>
    </submittedName>
</protein>
<name>A0A1V3LAL7_9PAST</name>
<dbReference type="RefSeq" id="WP_077552405.1">
    <property type="nucleotide sequence ID" value="NZ_MLAI01000011.1"/>
</dbReference>
<gene>
    <name evidence="1" type="ORF">BKG88_02570</name>
</gene>
<accession>A0A1V3LAL7</accession>
<sequence length="159" mass="17957">MKKLSLITVILLTACSTYQPVEHSKPKETIGPIKIQKISLAQLCSDVENNQLRGEIFWKDKVVEIPVTVAKIGNTYDYSSFIQISKNTILAITARSPSDVDSLLSVSKGDNVKIIGTIDTIRIHEYQKDSYDRHIKADIGYQVEHPYCSVDLKRYQLSK</sequence>
<organism evidence="1 2">
    <name type="scientific">Rodentibacter ratti</name>
    <dbReference type="NCBI Taxonomy" id="1906745"/>
    <lineage>
        <taxon>Bacteria</taxon>
        <taxon>Pseudomonadati</taxon>
        <taxon>Pseudomonadota</taxon>
        <taxon>Gammaproteobacteria</taxon>
        <taxon>Pasteurellales</taxon>
        <taxon>Pasteurellaceae</taxon>
        <taxon>Rodentibacter</taxon>
    </lineage>
</organism>
<dbReference type="EMBL" id="MLAI01000011">
    <property type="protein sequence ID" value="OOF86919.1"/>
    <property type="molecule type" value="Genomic_DNA"/>
</dbReference>
<evidence type="ECO:0000313" key="1">
    <source>
        <dbReference type="EMBL" id="OOF86919.1"/>
    </source>
</evidence>
<dbReference type="AlphaFoldDB" id="A0A1V3LAL7"/>
<proteinExistence type="predicted"/>
<dbReference type="Proteomes" id="UP000189353">
    <property type="component" value="Unassembled WGS sequence"/>
</dbReference>
<evidence type="ECO:0000313" key="2">
    <source>
        <dbReference type="Proteomes" id="UP000189353"/>
    </source>
</evidence>
<dbReference type="PROSITE" id="PS51257">
    <property type="entry name" value="PROKAR_LIPOPROTEIN"/>
    <property type="match status" value="1"/>
</dbReference>
<comment type="caution">
    <text evidence="1">The sequence shown here is derived from an EMBL/GenBank/DDBJ whole genome shotgun (WGS) entry which is preliminary data.</text>
</comment>